<feature type="domain" description="Chitin-binding type-1" evidence="5">
    <location>
        <begin position="211"/>
        <end position="257"/>
    </location>
</feature>
<dbReference type="SUPFAM" id="SSF57016">
    <property type="entry name" value="Plant lectins/antimicrobial peptides"/>
    <property type="match status" value="8"/>
</dbReference>
<dbReference type="SMART" id="SM00270">
    <property type="entry name" value="ChtBD1"/>
    <property type="match status" value="9"/>
</dbReference>
<evidence type="ECO:0000313" key="7">
    <source>
        <dbReference type="EMBL" id="RYN65454.1"/>
    </source>
</evidence>
<dbReference type="VEuPathDB" id="FungiDB:CC77DRAFT_1078187"/>
<gene>
    <name evidence="7" type="ORF">AA0117_g12199</name>
</gene>
<accession>A0A4Q4MZY1</accession>
<dbReference type="Gene3D" id="3.30.60.10">
    <property type="entry name" value="Endochitinase-like"/>
    <property type="match status" value="8"/>
</dbReference>
<feature type="disulfide bond" evidence="3">
    <location>
        <begin position="560"/>
        <end position="574"/>
    </location>
</feature>
<reference evidence="8" key="1">
    <citation type="journal article" date="2019" name="bioRxiv">
        <title>Genomics, evolutionary history and diagnostics of the Alternaria alternata species group including apple and Asian pear pathotypes.</title>
        <authorList>
            <person name="Armitage A.D."/>
            <person name="Cockerton H.M."/>
            <person name="Sreenivasaprasad S."/>
            <person name="Woodhall J.W."/>
            <person name="Lane C.R."/>
            <person name="Harrison R.J."/>
            <person name="Clarkson J.P."/>
        </authorList>
    </citation>
    <scope>NUCLEOTIDE SEQUENCE [LARGE SCALE GENOMIC DNA]</scope>
    <source>
        <strain evidence="8">FERA 1177</strain>
    </source>
</reference>
<feature type="domain" description="Chitin-binding type-1" evidence="5">
    <location>
        <begin position="484"/>
        <end position="530"/>
    </location>
</feature>
<evidence type="ECO:0000256" key="2">
    <source>
        <dbReference type="ARBA" id="ARBA00023157"/>
    </source>
</evidence>
<feature type="domain" description="Chitin-binding type-1" evidence="5">
    <location>
        <begin position="272"/>
        <end position="318"/>
    </location>
</feature>
<feature type="disulfide bond" evidence="3">
    <location>
        <begin position="616"/>
        <end position="630"/>
    </location>
</feature>
<dbReference type="AlphaFoldDB" id="A0A4Q4MZY1"/>
<dbReference type="PANTHER" id="PTHR47849:SF8">
    <property type="entry name" value="LECTIN"/>
    <property type="match status" value="1"/>
</dbReference>
<feature type="disulfide bond" evidence="3">
    <location>
        <begin position="230"/>
        <end position="244"/>
    </location>
</feature>
<feature type="domain" description="Chitin-binding type-1" evidence="5">
    <location>
        <begin position="377"/>
        <end position="423"/>
    </location>
</feature>
<sequence length="642" mass="63246">MASLYRSLPLLLQLLAILPVLAEVRCRYNATAPPMVSYYTCTELATKYETSLEKFFLLNPLLDPDCTSIQAGKQYCVSGNVVPTSSDGTCKADSGKSCLGYPGGQCCNSQTWKCGNTKADCAAGTCAGGLCAVNDPSAYSLDGKCGSATGDKKCGGKWGDCCGKSTSTCGTGSDFCGTGNCQYGNCTFTPPTAAPGGASPLPFYYYGNTTDGLCGPANDNKVCNVAWGFCCASTGKCGMGAGFCGTGCMPGYGNCTVAVVAPTPKPGDVSPDGTCGGQNGFVCKGSPQGDCCSSFGFCGSTDGHCKAGCQSKFGTCTGGNVSPDGSCGGTTGYTCVGSTFGTCCSKYGSCGTTTDHCQAGCQSQFGTCTGNSKVSPDGSCGGTNGYTCAGGIFGNCCSKYGSCGSTTDHCSTGCQSTFGTCSGGSKISPDASCGGSNGYTCKGSAFGDCCSASGYCGSTTAFCSAGCQASFGTCPTGSDKISTDGNCGGSKGQTCTGSTFGNCCSSFGSCGSTTGHCTTGCQSAFGLCTTSGTNPGGVSPDSTCGGSKKYTCAKSAFGGCCSSTGSCGSTVNHCAQGCQTSFSNSCMTGKIPTLDGSCGPKNSGMTCATGPFNGQCCGVSGFCGTTSAHCGTGCNAGYGKCN</sequence>
<dbReference type="Proteomes" id="UP000291422">
    <property type="component" value="Unassembled WGS sequence"/>
</dbReference>
<evidence type="ECO:0000313" key="8">
    <source>
        <dbReference type="Proteomes" id="UP000291422"/>
    </source>
</evidence>
<dbReference type="PROSITE" id="PS50941">
    <property type="entry name" value="CHIT_BIND_I_2"/>
    <property type="match status" value="8"/>
</dbReference>
<dbReference type="PROSITE" id="PS51782">
    <property type="entry name" value="LYSM"/>
    <property type="match status" value="1"/>
</dbReference>
<name>A0A4Q4MZY1_ALTAL</name>
<feature type="disulfide bond" evidence="3">
    <location>
        <begin position="291"/>
        <end position="305"/>
    </location>
</feature>
<feature type="domain" description="Chitin-binding type-1" evidence="5">
    <location>
        <begin position="595"/>
        <end position="642"/>
    </location>
</feature>
<evidence type="ECO:0000256" key="4">
    <source>
        <dbReference type="SAM" id="SignalP"/>
    </source>
</evidence>
<comment type="caution">
    <text evidence="3">Lacks conserved residue(s) required for the propagation of feature annotation.</text>
</comment>
<dbReference type="InterPro" id="IPR036779">
    <property type="entry name" value="LysM_dom_sf"/>
</dbReference>
<organism evidence="7 8">
    <name type="scientific">Alternaria alternata</name>
    <name type="common">Alternaria rot fungus</name>
    <name type="synonym">Torula alternata</name>
    <dbReference type="NCBI Taxonomy" id="5599"/>
    <lineage>
        <taxon>Eukaryota</taxon>
        <taxon>Fungi</taxon>
        <taxon>Dikarya</taxon>
        <taxon>Ascomycota</taxon>
        <taxon>Pezizomycotina</taxon>
        <taxon>Dothideomycetes</taxon>
        <taxon>Pleosporomycetidae</taxon>
        <taxon>Pleosporales</taxon>
        <taxon>Pleosporineae</taxon>
        <taxon>Pleosporaceae</taxon>
        <taxon>Alternaria</taxon>
        <taxon>Alternaria sect. Alternaria</taxon>
        <taxon>Alternaria alternata complex</taxon>
    </lineage>
</organism>
<proteinExistence type="predicted"/>
<feature type="domain" description="Chitin-binding type-1" evidence="5">
    <location>
        <begin position="430"/>
        <end position="476"/>
    </location>
</feature>
<dbReference type="PANTHER" id="PTHR47849">
    <property type="entry name" value="CHITIN-BINDING LECTIN 1"/>
    <property type="match status" value="1"/>
</dbReference>
<feature type="domain" description="LysM" evidence="6">
    <location>
        <begin position="31"/>
        <end position="77"/>
    </location>
</feature>
<dbReference type="InterPro" id="IPR001002">
    <property type="entry name" value="Chitin-bd_1"/>
</dbReference>
<feature type="domain" description="Chitin-binding type-1" evidence="5">
    <location>
        <begin position="541"/>
        <end position="588"/>
    </location>
</feature>
<feature type="chain" id="PRO_5020905105" description="Carbohydrate-binding module family 18 protein" evidence="4">
    <location>
        <begin position="23"/>
        <end position="642"/>
    </location>
</feature>
<evidence type="ECO:0000256" key="1">
    <source>
        <dbReference type="ARBA" id="ARBA00022669"/>
    </source>
</evidence>
<dbReference type="GO" id="GO:0008061">
    <property type="term" value="F:chitin binding"/>
    <property type="evidence" value="ECO:0007669"/>
    <property type="project" value="UniProtKB-UniRule"/>
</dbReference>
<feature type="disulfide bond" evidence="3">
    <location>
        <begin position="449"/>
        <end position="463"/>
    </location>
</feature>
<keyword evidence="1 3" id="KW-0147">Chitin-binding</keyword>
<feature type="disulfide bond" evidence="3">
    <location>
        <begin position="343"/>
        <end position="357"/>
    </location>
</feature>
<evidence type="ECO:0008006" key="9">
    <source>
        <dbReference type="Google" id="ProtNLM"/>
    </source>
</evidence>
<keyword evidence="4" id="KW-0732">Signal</keyword>
<evidence type="ECO:0000259" key="6">
    <source>
        <dbReference type="PROSITE" id="PS51782"/>
    </source>
</evidence>
<comment type="caution">
    <text evidence="7">The sequence shown here is derived from an EMBL/GenBank/DDBJ whole genome shotgun (WGS) entry which is preliminary data.</text>
</comment>
<evidence type="ECO:0000256" key="3">
    <source>
        <dbReference type="PROSITE-ProRule" id="PRU00261"/>
    </source>
</evidence>
<feature type="disulfide bond" evidence="3">
    <location>
        <begin position="396"/>
        <end position="410"/>
    </location>
</feature>
<dbReference type="InterPro" id="IPR018392">
    <property type="entry name" value="LysM"/>
</dbReference>
<protein>
    <recommendedName>
        <fullName evidence="9">Carbohydrate-binding module family 18 protein</fullName>
    </recommendedName>
</protein>
<dbReference type="VEuPathDB" id="FungiDB:CC77DRAFT_1078190"/>
<dbReference type="EMBL" id="PDXD01000066">
    <property type="protein sequence ID" value="RYN65454.1"/>
    <property type="molecule type" value="Genomic_DNA"/>
</dbReference>
<dbReference type="Gene3D" id="3.10.350.10">
    <property type="entry name" value="LysM domain"/>
    <property type="match status" value="1"/>
</dbReference>
<keyword evidence="2 3" id="KW-1015">Disulfide bond</keyword>
<feature type="domain" description="Chitin-binding type-1" evidence="5">
    <location>
        <begin position="324"/>
        <end position="370"/>
    </location>
</feature>
<dbReference type="InterPro" id="IPR036861">
    <property type="entry name" value="Endochitinase-like_sf"/>
</dbReference>
<evidence type="ECO:0000259" key="5">
    <source>
        <dbReference type="PROSITE" id="PS50941"/>
    </source>
</evidence>
<feature type="signal peptide" evidence="4">
    <location>
        <begin position="1"/>
        <end position="22"/>
    </location>
</feature>
<feature type="disulfide bond" evidence="3">
    <location>
        <begin position="503"/>
        <end position="517"/>
    </location>
</feature>